<organism evidence="5 6">
    <name type="scientific">Candidatus Kaiserbacteria bacterium CG_4_8_14_3_um_filter_38_9</name>
    <dbReference type="NCBI Taxonomy" id="1974599"/>
    <lineage>
        <taxon>Bacteria</taxon>
        <taxon>Candidatus Kaiseribacteriota</taxon>
    </lineage>
</organism>
<dbReference type="InterPro" id="IPR011335">
    <property type="entry name" value="Restrct_endonuc-II-like"/>
</dbReference>
<comment type="caution">
    <text evidence="5">The sequence shown here is derived from an EMBL/GenBank/DDBJ whole genome shotgun (WGS) entry which is preliminary data.</text>
</comment>
<keyword evidence="1 3" id="KW-0547">Nucleotide-binding</keyword>
<dbReference type="SUPFAM" id="SSF52980">
    <property type="entry name" value="Restriction endonuclease-like"/>
    <property type="match status" value="1"/>
</dbReference>
<dbReference type="EMBL" id="PFHR01000064">
    <property type="protein sequence ID" value="PIW97169.1"/>
    <property type="molecule type" value="Genomic_DNA"/>
</dbReference>
<evidence type="ECO:0000256" key="3">
    <source>
        <dbReference type="PROSITE-ProRule" id="PRU00492"/>
    </source>
</evidence>
<dbReference type="GO" id="GO:0005524">
    <property type="term" value="F:ATP binding"/>
    <property type="evidence" value="ECO:0007669"/>
    <property type="project" value="UniProtKB-UniRule"/>
</dbReference>
<dbReference type="InterPro" id="IPR054374">
    <property type="entry name" value="AF1548-like_C"/>
</dbReference>
<dbReference type="PROSITE" id="PS51161">
    <property type="entry name" value="ATP_CONE"/>
    <property type="match status" value="1"/>
</dbReference>
<evidence type="ECO:0000313" key="6">
    <source>
        <dbReference type="Proteomes" id="UP000230837"/>
    </source>
</evidence>
<evidence type="ECO:0000259" key="4">
    <source>
        <dbReference type="PROSITE" id="PS51161"/>
    </source>
</evidence>
<dbReference type="Proteomes" id="UP000230837">
    <property type="component" value="Unassembled WGS sequence"/>
</dbReference>
<reference evidence="6" key="1">
    <citation type="submission" date="2017-09" db="EMBL/GenBank/DDBJ databases">
        <title>Depth-based differentiation of microbial function through sediment-hosted aquifers and enrichment of novel symbionts in the deep terrestrial subsurface.</title>
        <authorList>
            <person name="Probst A.J."/>
            <person name="Ladd B."/>
            <person name="Jarett J.K."/>
            <person name="Geller-Mcgrath D.E."/>
            <person name="Sieber C.M.K."/>
            <person name="Emerson J.B."/>
            <person name="Anantharaman K."/>
            <person name="Thomas B.C."/>
            <person name="Malmstrom R."/>
            <person name="Stieglmeier M."/>
            <person name="Klingl A."/>
            <person name="Woyke T."/>
            <person name="Ryan C.M."/>
            <person name="Banfield J.F."/>
        </authorList>
    </citation>
    <scope>NUCLEOTIDE SEQUENCE [LARGE SCALE GENOMIC DNA]</scope>
</reference>
<evidence type="ECO:0000256" key="2">
    <source>
        <dbReference type="ARBA" id="ARBA00022840"/>
    </source>
</evidence>
<feature type="non-terminal residue" evidence="5">
    <location>
        <position position="1"/>
    </location>
</feature>
<gene>
    <name evidence="5" type="ORF">COZ82_01060</name>
</gene>
<proteinExistence type="predicted"/>
<sequence length="277" mass="31368">VLKADGTTEYFKIEKLRRSLRRSGATNQEVLQIIEAVESHLYDGIKTQEIYRFAFALLRQLSTTAATRYSLRRALFGLGPTGFPFERFLGRMFEIEGYTTKTGIILPGHCAPHEIDIAAYKNDHSFIGEAKFHARPGIKSDLQVALYSYARLLDLQNSSICSADICGIKEFWLITNTKFTTTAEKYGNCVGLKLLSWDFPRKNNLHDRIERAGVYPITVLHSLSSSQISTLFEYDVILCSELANNPHLLHSLHLSDEKNEEIITEAKNIIPKHNIST</sequence>
<dbReference type="InterPro" id="IPR011856">
    <property type="entry name" value="tRNA_endonuc-like_dom_sf"/>
</dbReference>
<accession>A0A2M7IPA5</accession>
<dbReference type="Gene3D" id="3.40.1350.10">
    <property type="match status" value="1"/>
</dbReference>
<dbReference type="AlphaFoldDB" id="A0A2M7IPA5"/>
<keyword evidence="2 3" id="KW-0067">ATP-binding</keyword>
<feature type="domain" description="ATP-cone" evidence="4">
    <location>
        <begin position="1"/>
        <end position="80"/>
    </location>
</feature>
<evidence type="ECO:0000256" key="1">
    <source>
        <dbReference type="ARBA" id="ARBA00022741"/>
    </source>
</evidence>
<dbReference type="Pfam" id="PF22357">
    <property type="entry name" value="AF1548-like_C"/>
    <property type="match status" value="1"/>
</dbReference>
<evidence type="ECO:0000313" key="5">
    <source>
        <dbReference type="EMBL" id="PIW97169.1"/>
    </source>
</evidence>
<name>A0A2M7IPA5_9BACT</name>
<dbReference type="Pfam" id="PF03477">
    <property type="entry name" value="ATP-cone"/>
    <property type="match status" value="1"/>
</dbReference>
<dbReference type="InterPro" id="IPR005144">
    <property type="entry name" value="ATP-cone_dom"/>
</dbReference>
<protein>
    <submittedName>
        <fullName evidence="5">ATPase</fullName>
    </submittedName>
</protein>
<dbReference type="GO" id="GO:0003676">
    <property type="term" value="F:nucleic acid binding"/>
    <property type="evidence" value="ECO:0007669"/>
    <property type="project" value="InterPro"/>
</dbReference>